<dbReference type="AlphaFoldDB" id="A0A0N9N7Y9"/>
<keyword evidence="3" id="KW-1185">Reference proteome</keyword>
<dbReference type="PATRIC" id="fig|1136941.3.peg.1288"/>
<name>A0A0N9N7Y9_9ACTN</name>
<keyword evidence="1" id="KW-0472">Membrane</keyword>
<evidence type="ECO:0000313" key="2">
    <source>
        <dbReference type="EMBL" id="ALG84189.1"/>
    </source>
</evidence>
<sequence length="75" mass="7951">MKDQYTDPADSDADAHARHRSVMMALTALITIVVAAWCLAGGPLLFRSDTVPWALLAVGVVVGVGLVASGFRRNQ</sequence>
<dbReference type="OrthoDB" id="4381088at2"/>
<organism evidence="2 3">
    <name type="scientific">Gordonia phthalatica</name>
    <dbReference type="NCBI Taxonomy" id="1136941"/>
    <lineage>
        <taxon>Bacteria</taxon>
        <taxon>Bacillati</taxon>
        <taxon>Actinomycetota</taxon>
        <taxon>Actinomycetes</taxon>
        <taxon>Mycobacteriales</taxon>
        <taxon>Gordoniaceae</taxon>
        <taxon>Gordonia</taxon>
    </lineage>
</organism>
<keyword evidence="1" id="KW-1133">Transmembrane helix</keyword>
<dbReference type="RefSeq" id="WP_062392165.1">
    <property type="nucleotide sequence ID" value="NZ_CP011853.1"/>
</dbReference>
<reference evidence="3" key="1">
    <citation type="submission" date="2015-06" db="EMBL/GenBank/DDBJ databases">
        <title>Complete genome sequence and metabolic analysis of phthalate degradation pathway in Gordonia sp. QH-11.</title>
        <authorList>
            <person name="Jin D."/>
            <person name="Kong X."/>
            <person name="Bai Z."/>
        </authorList>
    </citation>
    <scope>NUCLEOTIDE SEQUENCE [LARGE SCALE GENOMIC DNA]</scope>
    <source>
        <strain evidence="3">QH-11</strain>
    </source>
</reference>
<evidence type="ECO:0000256" key="1">
    <source>
        <dbReference type="SAM" id="Phobius"/>
    </source>
</evidence>
<accession>A0A0N9N7Y9</accession>
<dbReference type="KEGG" id="goq:ACH46_06300"/>
<reference evidence="2 3" key="2">
    <citation type="journal article" date="2017" name="Int. J. Syst. Evol. Microbiol.">
        <title>Gordonia phthalatica sp. nov., a di-n-butyl phthalate-degrading bacterium isolated from activated sludge.</title>
        <authorList>
            <person name="Jin D."/>
            <person name="Kong X."/>
            <person name="Jia M."/>
            <person name="Yu X."/>
            <person name="Wang X."/>
            <person name="Zhuang X."/>
            <person name="Deng Y."/>
            <person name="Bai Z."/>
        </authorList>
    </citation>
    <scope>NUCLEOTIDE SEQUENCE [LARGE SCALE GENOMIC DNA]</scope>
    <source>
        <strain evidence="2 3">QH-11</strain>
    </source>
</reference>
<gene>
    <name evidence="2" type="ORF">ACH46_06300</name>
</gene>
<protein>
    <submittedName>
        <fullName evidence="2">Uncharacterized protein</fullName>
    </submittedName>
</protein>
<dbReference type="EMBL" id="CP011853">
    <property type="protein sequence ID" value="ALG84189.1"/>
    <property type="molecule type" value="Genomic_DNA"/>
</dbReference>
<dbReference type="STRING" id="1136941.ACH46_06300"/>
<evidence type="ECO:0000313" key="3">
    <source>
        <dbReference type="Proteomes" id="UP000063789"/>
    </source>
</evidence>
<feature type="transmembrane region" description="Helical" evidence="1">
    <location>
        <begin position="21"/>
        <end position="45"/>
    </location>
</feature>
<keyword evidence="1" id="KW-0812">Transmembrane</keyword>
<proteinExistence type="predicted"/>
<dbReference type="Proteomes" id="UP000063789">
    <property type="component" value="Chromosome"/>
</dbReference>
<feature type="transmembrane region" description="Helical" evidence="1">
    <location>
        <begin position="51"/>
        <end position="71"/>
    </location>
</feature>